<dbReference type="InterPro" id="IPR007822">
    <property type="entry name" value="LANC-like"/>
</dbReference>
<evidence type="ECO:0000313" key="2">
    <source>
        <dbReference type="EMBL" id="RBQ20584.1"/>
    </source>
</evidence>
<dbReference type="EMBL" id="QMEY01000002">
    <property type="protein sequence ID" value="RBQ20584.1"/>
    <property type="molecule type" value="Genomic_DNA"/>
</dbReference>
<comment type="caution">
    <text evidence="2">The sequence shown here is derived from an EMBL/GenBank/DDBJ whole genome shotgun (WGS) entry which is preliminary data.</text>
</comment>
<dbReference type="AlphaFoldDB" id="A0A366M4Q5"/>
<dbReference type="GO" id="GO:0046872">
    <property type="term" value="F:metal ion binding"/>
    <property type="evidence" value="ECO:0007669"/>
    <property type="project" value="UniProtKB-KW"/>
</dbReference>
<dbReference type="RefSeq" id="WP_113979544.1">
    <property type="nucleotide sequence ID" value="NZ_QMEY01000002.1"/>
</dbReference>
<feature type="binding site" evidence="1">
    <location>
        <position position="247"/>
    </location>
    <ligand>
        <name>Zn(2+)</name>
        <dbReference type="ChEBI" id="CHEBI:29105"/>
    </ligand>
</feature>
<gene>
    <name evidence="2" type="ORF">DP939_05680</name>
</gene>
<protein>
    <submittedName>
        <fullName evidence="2">Lanthionine synthetase</fullName>
    </submittedName>
</protein>
<dbReference type="GO" id="GO:0031179">
    <property type="term" value="P:peptide modification"/>
    <property type="evidence" value="ECO:0007669"/>
    <property type="project" value="InterPro"/>
</dbReference>
<keyword evidence="1" id="KW-0479">Metal-binding</keyword>
<name>A0A366M4Q5_9ACTN</name>
<evidence type="ECO:0000256" key="1">
    <source>
        <dbReference type="PIRSR" id="PIRSR607822-1"/>
    </source>
</evidence>
<keyword evidence="3" id="KW-1185">Reference proteome</keyword>
<dbReference type="InterPro" id="IPR033889">
    <property type="entry name" value="LanC"/>
</dbReference>
<reference evidence="2 3" key="1">
    <citation type="submission" date="2018-06" db="EMBL/GenBank/DDBJ databases">
        <title>Sphaerisporangium craniellae sp. nov., isolated from a marine sponge in the South China Sea.</title>
        <authorList>
            <person name="Li L."/>
        </authorList>
    </citation>
    <scope>NUCLEOTIDE SEQUENCE [LARGE SCALE GENOMIC DNA]</scope>
    <source>
        <strain evidence="2 3">LHW63015</strain>
    </source>
</reference>
<sequence length="365" mass="39620">MKPREQAGQSLATGAAGTALLHIERALAGTADWATADVWVRRASEVIDTADHAGLFYGVPAVAFVLHAGGIRYRSVAAKLDEYVLRLAHRRLAAATARMDRGEGATFREYDLLYGLTGIGALLLRRMPSNDMLADIFRYLIRLTQPRRDMPGWWVEHDPDPILPTPGGHANLGIAHGAAGLLALLALAARDGHVVGGQREAIERLADWFDRWRQPSPHGSWWPQWVTRDELRTGRTVQPGPGRPSWCYGAVGIARACQLAAIATDDLARRRAAEEAMVGCLDARQLRRLSEPGLCHGLAGVYQTAYRASQDALSPEIAARLPMLVAEHASGDEFLSGEAGVRLAMETAHRGTPPLSGWDACLLIS</sequence>
<feature type="binding site" evidence="1">
    <location>
        <position position="295"/>
    </location>
    <ligand>
        <name>Zn(2+)</name>
        <dbReference type="ChEBI" id="CHEBI:29105"/>
    </ligand>
</feature>
<organism evidence="2 3">
    <name type="scientific">Spongiactinospora rosea</name>
    <dbReference type="NCBI Taxonomy" id="2248750"/>
    <lineage>
        <taxon>Bacteria</taxon>
        <taxon>Bacillati</taxon>
        <taxon>Actinomycetota</taxon>
        <taxon>Actinomycetes</taxon>
        <taxon>Streptosporangiales</taxon>
        <taxon>Streptosporangiaceae</taxon>
        <taxon>Spongiactinospora</taxon>
    </lineage>
</organism>
<dbReference type="SMART" id="SM01260">
    <property type="entry name" value="LANC_like"/>
    <property type="match status" value="1"/>
</dbReference>
<keyword evidence="1" id="KW-0862">Zinc</keyword>
<proteinExistence type="predicted"/>
<dbReference type="Proteomes" id="UP000253303">
    <property type="component" value="Unassembled WGS sequence"/>
</dbReference>
<dbReference type="PRINTS" id="PR01955">
    <property type="entry name" value="LANCFRANKIA"/>
</dbReference>
<feature type="binding site" evidence="1">
    <location>
        <position position="296"/>
    </location>
    <ligand>
        <name>Zn(2+)</name>
        <dbReference type="ChEBI" id="CHEBI:29105"/>
    </ligand>
</feature>
<evidence type="ECO:0000313" key="3">
    <source>
        <dbReference type="Proteomes" id="UP000253303"/>
    </source>
</evidence>
<accession>A0A366M4Q5</accession>
<dbReference type="PRINTS" id="PR01950">
    <property type="entry name" value="LANCSUPER"/>
</dbReference>
<dbReference type="CDD" id="cd04793">
    <property type="entry name" value="LanC"/>
    <property type="match status" value="1"/>
</dbReference>
<dbReference type="OrthoDB" id="1882482at2"/>
<dbReference type="Gene3D" id="1.50.10.20">
    <property type="match status" value="1"/>
</dbReference>
<dbReference type="SUPFAM" id="SSF158745">
    <property type="entry name" value="LanC-like"/>
    <property type="match status" value="1"/>
</dbReference>
<dbReference type="Pfam" id="PF05147">
    <property type="entry name" value="LANC_like"/>
    <property type="match status" value="1"/>
</dbReference>